<dbReference type="PANTHER" id="PTHR43610:SF1">
    <property type="entry name" value="N-ACETYLTRANSFERASE DOMAIN-CONTAINING PROTEIN"/>
    <property type="match status" value="1"/>
</dbReference>
<name>A0A4Q2DR21_9AGAR</name>
<protein>
    <recommendedName>
        <fullName evidence="1">N-acetyltransferase domain-containing protein</fullName>
    </recommendedName>
</protein>
<evidence type="ECO:0000259" key="1">
    <source>
        <dbReference type="PROSITE" id="PS51186"/>
    </source>
</evidence>
<dbReference type="InterPro" id="IPR016181">
    <property type="entry name" value="Acyl_CoA_acyltransferase"/>
</dbReference>
<evidence type="ECO:0000313" key="2">
    <source>
        <dbReference type="EMBL" id="RXW21652.1"/>
    </source>
</evidence>
<sequence>MDSETPATLTLYSPSRRVKLVTPSQADDEAVAILRTHPVTLRFLKFLPETMTAEEVRERRENRAKDSHTLDLIVYVRGEDGSYEIGGSTGVFNMDDLQKSCEAGILVAPKFQGQGVSTEVFYTLFAYAFEEKGFHRISMETSMENLPMRGWLEKTADIRQEGIKKEWWTDMAGGWTDVGSYAILDREWRDKVKERLEKKMTSRNQTEGKIAA</sequence>
<evidence type="ECO:0000313" key="3">
    <source>
        <dbReference type="Proteomes" id="UP000290288"/>
    </source>
</evidence>
<dbReference type="SUPFAM" id="SSF55729">
    <property type="entry name" value="Acyl-CoA N-acyltransferases (Nat)"/>
    <property type="match status" value="1"/>
</dbReference>
<organism evidence="2 3">
    <name type="scientific">Candolleomyces aberdarensis</name>
    <dbReference type="NCBI Taxonomy" id="2316362"/>
    <lineage>
        <taxon>Eukaryota</taxon>
        <taxon>Fungi</taxon>
        <taxon>Dikarya</taxon>
        <taxon>Basidiomycota</taxon>
        <taxon>Agaricomycotina</taxon>
        <taxon>Agaricomycetes</taxon>
        <taxon>Agaricomycetidae</taxon>
        <taxon>Agaricales</taxon>
        <taxon>Agaricineae</taxon>
        <taxon>Psathyrellaceae</taxon>
        <taxon>Candolleomyces</taxon>
    </lineage>
</organism>
<dbReference type="Gene3D" id="3.40.630.30">
    <property type="match status" value="1"/>
</dbReference>
<dbReference type="OrthoDB" id="64477at2759"/>
<dbReference type="GO" id="GO:0016747">
    <property type="term" value="F:acyltransferase activity, transferring groups other than amino-acyl groups"/>
    <property type="evidence" value="ECO:0007669"/>
    <property type="project" value="InterPro"/>
</dbReference>
<gene>
    <name evidence="2" type="ORF">EST38_g4219</name>
</gene>
<dbReference type="EMBL" id="SDEE01000100">
    <property type="protein sequence ID" value="RXW21652.1"/>
    <property type="molecule type" value="Genomic_DNA"/>
</dbReference>
<dbReference type="STRING" id="2316362.A0A4Q2DR21"/>
<reference evidence="2 3" key="1">
    <citation type="submission" date="2019-01" db="EMBL/GenBank/DDBJ databases">
        <title>Draft genome sequence of Psathyrella aberdarensis IHI B618.</title>
        <authorList>
            <person name="Buettner E."/>
            <person name="Kellner H."/>
        </authorList>
    </citation>
    <scope>NUCLEOTIDE SEQUENCE [LARGE SCALE GENOMIC DNA]</scope>
    <source>
        <strain evidence="2 3">IHI B618</strain>
    </source>
</reference>
<feature type="domain" description="N-acetyltransferase" evidence="1">
    <location>
        <begin position="16"/>
        <end position="201"/>
    </location>
</feature>
<dbReference type="AlphaFoldDB" id="A0A4Q2DR21"/>
<accession>A0A4Q2DR21</accession>
<dbReference type="Proteomes" id="UP000290288">
    <property type="component" value="Unassembled WGS sequence"/>
</dbReference>
<dbReference type="PANTHER" id="PTHR43610">
    <property type="entry name" value="BLL6696 PROTEIN"/>
    <property type="match status" value="1"/>
</dbReference>
<comment type="caution">
    <text evidence="2">The sequence shown here is derived from an EMBL/GenBank/DDBJ whole genome shotgun (WGS) entry which is preliminary data.</text>
</comment>
<proteinExistence type="predicted"/>
<dbReference type="Pfam" id="PF13302">
    <property type="entry name" value="Acetyltransf_3"/>
    <property type="match status" value="1"/>
</dbReference>
<dbReference type="PROSITE" id="PS51186">
    <property type="entry name" value="GNAT"/>
    <property type="match status" value="1"/>
</dbReference>
<dbReference type="InterPro" id="IPR000182">
    <property type="entry name" value="GNAT_dom"/>
</dbReference>
<keyword evidence="3" id="KW-1185">Reference proteome</keyword>